<proteinExistence type="predicted"/>
<gene>
    <name evidence="1" type="ORF">J2736_005344</name>
</gene>
<sequence length="33" mass="3526">MTVGGIILFGIIVTLIVIASAEKAEYVSNFIDK</sequence>
<evidence type="ECO:0000313" key="2">
    <source>
        <dbReference type="Proteomes" id="UP001267290"/>
    </source>
</evidence>
<name>A0ABU1P3H8_9BACL</name>
<evidence type="ECO:0000313" key="1">
    <source>
        <dbReference type="EMBL" id="MDR6554129.1"/>
    </source>
</evidence>
<accession>A0ABU1P3H8</accession>
<protein>
    <submittedName>
        <fullName evidence="1">Uncharacterized protein</fullName>
    </submittedName>
</protein>
<dbReference type="EMBL" id="JAVDSB010000014">
    <property type="protein sequence ID" value="MDR6554129.1"/>
    <property type="molecule type" value="Genomic_DNA"/>
</dbReference>
<keyword evidence="2" id="KW-1185">Reference proteome</keyword>
<organism evidence="1 2">
    <name type="scientific">Paenibacillus qinlingensis</name>
    <dbReference type="NCBI Taxonomy" id="1837343"/>
    <lineage>
        <taxon>Bacteria</taxon>
        <taxon>Bacillati</taxon>
        <taxon>Bacillota</taxon>
        <taxon>Bacilli</taxon>
        <taxon>Bacillales</taxon>
        <taxon>Paenibacillaceae</taxon>
        <taxon>Paenibacillus</taxon>
    </lineage>
</organism>
<dbReference type="Proteomes" id="UP001267290">
    <property type="component" value="Unassembled WGS sequence"/>
</dbReference>
<comment type="caution">
    <text evidence="1">The sequence shown here is derived from an EMBL/GenBank/DDBJ whole genome shotgun (WGS) entry which is preliminary data.</text>
</comment>
<reference evidence="1 2" key="1">
    <citation type="submission" date="2023-07" db="EMBL/GenBank/DDBJ databases">
        <title>Sorghum-associated microbial communities from plants grown in Nebraska, USA.</title>
        <authorList>
            <person name="Schachtman D."/>
        </authorList>
    </citation>
    <scope>NUCLEOTIDE SEQUENCE [LARGE SCALE GENOMIC DNA]</scope>
    <source>
        <strain evidence="1 2">CC258</strain>
    </source>
</reference>